<dbReference type="EC" id="2.3.1.39" evidence="1"/>
<dbReference type="Gene3D" id="3.40.366.10">
    <property type="entry name" value="Malonyl-Coenzyme A Acyl Carrier Protein, domain 2"/>
    <property type="match status" value="1"/>
</dbReference>
<dbReference type="SUPFAM" id="SSF52151">
    <property type="entry name" value="FabD/lysophospholipase-like"/>
    <property type="match status" value="1"/>
</dbReference>
<keyword evidence="2 6" id="KW-0808">Transferase</keyword>
<dbReference type="Pfam" id="PF00698">
    <property type="entry name" value="Acyl_transf_1"/>
    <property type="match status" value="1"/>
</dbReference>
<accession>A0A6N3GE04</accession>
<evidence type="ECO:0000256" key="3">
    <source>
        <dbReference type="ARBA" id="ARBA00023315"/>
    </source>
</evidence>
<evidence type="ECO:0000313" key="6">
    <source>
        <dbReference type="EMBL" id="VYU62576.1"/>
    </source>
</evidence>
<evidence type="ECO:0000256" key="2">
    <source>
        <dbReference type="ARBA" id="ARBA00022679"/>
    </source>
</evidence>
<evidence type="ECO:0000256" key="1">
    <source>
        <dbReference type="ARBA" id="ARBA00013258"/>
    </source>
</evidence>
<protein>
    <recommendedName>
        <fullName evidence="1">[acyl-carrier-protein] S-malonyltransferase</fullName>
        <ecNumber evidence="1">2.3.1.39</ecNumber>
    </recommendedName>
</protein>
<reference evidence="6" key="1">
    <citation type="submission" date="2019-11" db="EMBL/GenBank/DDBJ databases">
        <authorList>
            <person name="Feng L."/>
        </authorList>
    </citation>
    <scope>NUCLEOTIDE SEQUENCE</scope>
    <source>
        <strain evidence="6">ECasseliflavusLFYP2</strain>
    </source>
</reference>
<organism evidence="6">
    <name type="scientific">Enterococcus casseliflavus</name>
    <name type="common">Enterococcus flavescens</name>
    <dbReference type="NCBI Taxonomy" id="37734"/>
    <lineage>
        <taxon>Bacteria</taxon>
        <taxon>Bacillati</taxon>
        <taxon>Bacillota</taxon>
        <taxon>Bacilli</taxon>
        <taxon>Lactobacillales</taxon>
        <taxon>Enterococcaceae</taxon>
        <taxon>Enterococcus</taxon>
    </lineage>
</organism>
<dbReference type="PANTHER" id="PTHR42681:SF1">
    <property type="entry name" value="MALONYL-COA-ACYL CARRIER PROTEIN TRANSACYLASE, MITOCHONDRIAL"/>
    <property type="match status" value="1"/>
</dbReference>
<dbReference type="AlphaFoldDB" id="A0A6N3GE04"/>
<feature type="domain" description="Malonyl-CoA:ACP transacylase (MAT)" evidence="5">
    <location>
        <begin position="6"/>
        <end position="292"/>
    </location>
</feature>
<dbReference type="InterPro" id="IPR016035">
    <property type="entry name" value="Acyl_Trfase/lysoPLipase"/>
</dbReference>
<dbReference type="SMART" id="SM00827">
    <property type="entry name" value="PKS_AT"/>
    <property type="match status" value="1"/>
</dbReference>
<gene>
    <name evidence="6" type="primary">fabD_1</name>
    <name evidence="6" type="ORF">ECLFYP2_00873</name>
</gene>
<comment type="catalytic activity">
    <reaction evidence="4">
        <text>holo-[ACP] + malonyl-CoA = malonyl-[ACP] + CoA</text>
        <dbReference type="Rhea" id="RHEA:41792"/>
        <dbReference type="Rhea" id="RHEA-COMP:9623"/>
        <dbReference type="Rhea" id="RHEA-COMP:9685"/>
        <dbReference type="ChEBI" id="CHEBI:57287"/>
        <dbReference type="ChEBI" id="CHEBI:57384"/>
        <dbReference type="ChEBI" id="CHEBI:64479"/>
        <dbReference type="ChEBI" id="CHEBI:78449"/>
        <dbReference type="EC" id="2.3.1.39"/>
    </reaction>
</comment>
<dbReference type="GO" id="GO:0004314">
    <property type="term" value="F:[acyl-carrier-protein] S-malonyltransferase activity"/>
    <property type="evidence" value="ECO:0007669"/>
    <property type="project" value="UniProtKB-EC"/>
</dbReference>
<dbReference type="EMBL" id="CACRTX010000020">
    <property type="protein sequence ID" value="VYU62576.1"/>
    <property type="molecule type" value="Genomic_DNA"/>
</dbReference>
<dbReference type="GO" id="GO:0005829">
    <property type="term" value="C:cytosol"/>
    <property type="evidence" value="ECO:0007669"/>
    <property type="project" value="TreeGrafter"/>
</dbReference>
<sequence length="304" mass="33525">MSTGFLYPGQGSQTSKMLEDVPASYFHRLEQATGFDLHPVSGDLKQDTVSIQLALLVKAAFYTDQMKASGVQPQLVAGHSIGAFSAALACESLSFENAASLVYHRATLMKEAYPTDYAMGVLVGVTRSEAEALVAKTFDPAAPVYLSNENCPMQHTISGHIKGLRKTLAQAKDYHAQTAKLLAVPVPSHCVLMAEPVKRFAPFMNTVFLDVPICPYLKNTDGRMTMNPEEIRRDLLQNIAYPVQWNKIMDVAYEAGLDLALEFPPGNTLTKLIQAKFGENNAIRVINLDQHGLDDALFLYQKWR</sequence>
<dbReference type="InterPro" id="IPR050858">
    <property type="entry name" value="Mal-CoA-ACP_Trans/PKS_FabD"/>
</dbReference>
<dbReference type="SUPFAM" id="SSF55048">
    <property type="entry name" value="Probable ACP-binding domain of malonyl-CoA ACP transacylase"/>
    <property type="match status" value="1"/>
</dbReference>
<dbReference type="InterPro" id="IPR016036">
    <property type="entry name" value="Malonyl_transacylase_ACP-bd"/>
</dbReference>
<dbReference type="RefSeq" id="WP_005226048.1">
    <property type="nucleotide sequence ID" value="NZ_CACRTX010000020.1"/>
</dbReference>
<dbReference type="Gene3D" id="3.30.70.250">
    <property type="entry name" value="Malonyl-CoA ACP transacylase, ACP-binding"/>
    <property type="match status" value="1"/>
</dbReference>
<dbReference type="PANTHER" id="PTHR42681">
    <property type="entry name" value="MALONYL-COA-ACYL CARRIER PROTEIN TRANSACYLASE, MITOCHONDRIAL"/>
    <property type="match status" value="1"/>
</dbReference>
<evidence type="ECO:0000256" key="4">
    <source>
        <dbReference type="ARBA" id="ARBA00048462"/>
    </source>
</evidence>
<keyword evidence="3 6" id="KW-0012">Acyltransferase</keyword>
<evidence type="ECO:0000259" key="5">
    <source>
        <dbReference type="SMART" id="SM00827"/>
    </source>
</evidence>
<dbReference type="InterPro" id="IPR001227">
    <property type="entry name" value="Ac_transferase_dom_sf"/>
</dbReference>
<name>A0A6N3GE04_ENTCA</name>
<proteinExistence type="predicted"/>
<dbReference type="GO" id="GO:0006633">
    <property type="term" value="P:fatty acid biosynthetic process"/>
    <property type="evidence" value="ECO:0007669"/>
    <property type="project" value="TreeGrafter"/>
</dbReference>
<dbReference type="InterPro" id="IPR014043">
    <property type="entry name" value="Acyl_transferase_dom"/>
</dbReference>